<dbReference type="Proteomes" id="UP000007517">
    <property type="component" value="Chromosome"/>
</dbReference>
<dbReference type="eggNOG" id="COG0726">
    <property type="taxonomic scope" value="Bacteria"/>
</dbReference>
<gene>
    <name evidence="4" type="ordered locus">BLASA_0353</name>
</gene>
<dbReference type="STRING" id="1146883.BLASA_0353"/>
<keyword evidence="2" id="KW-0732">Signal</keyword>
<evidence type="ECO:0000313" key="5">
    <source>
        <dbReference type="Proteomes" id="UP000007517"/>
    </source>
</evidence>
<evidence type="ECO:0000256" key="1">
    <source>
        <dbReference type="ARBA" id="ARBA00004613"/>
    </source>
</evidence>
<dbReference type="AlphaFoldDB" id="H6RMX7"/>
<dbReference type="GO" id="GO:0005975">
    <property type="term" value="P:carbohydrate metabolic process"/>
    <property type="evidence" value="ECO:0007669"/>
    <property type="project" value="InterPro"/>
</dbReference>
<evidence type="ECO:0000259" key="3">
    <source>
        <dbReference type="PROSITE" id="PS51677"/>
    </source>
</evidence>
<comment type="subcellular location">
    <subcellularLocation>
        <location evidence="1">Secreted</location>
    </subcellularLocation>
</comment>
<dbReference type="GO" id="GO:0016810">
    <property type="term" value="F:hydrolase activity, acting on carbon-nitrogen (but not peptide) bonds"/>
    <property type="evidence" value="ECO:0007669"/>
    <property type="project" value="InterPro"/>
</dbReference>
<feature type="domain" description="NodB homology" evidence="3">
    <location>
        <begin position="79"/>
        <end position="304"/>
    </location>
</feature>
<reference evidence="4 5" key="1">
    <citation type="journal article" date="2012" name="J. Bacteriol.">
        <title>Genome Sequence of Blastococcus saxobsidens DD2, a Stone-Inhabiting Bacterium.</title>
        <authorList>
            <person name="Chouaia B."/>
            <person name="Crotti E."/>
            <person name="Brusetti L."/>
            <person name="Daffonchio D."/>
            <person name="Essoussi I."/>
            <person name="Nouioui I."/>
            <person name="Sbissi I."/>
            <person name="Ghodhbane-Gtari F."/>
            <person name="Gtari M."/>
            <person name="Vacherie B."/>
            <person name="Barbe V."/>
            <person name="Medigue C."/>
            <person name="Gury J."/>
            <person name="Pujic P."/>
            <person name="Normand P."/>
        </authorList>
    </citation>
    <scope>NUCLEOTIDE SEQUENCE [LARGE SCALE GENOMIC DNA]</scope>
    <source>
        <strain evidence="4 5">DD2</strain>
    </source>
</reference>
<organism evidence="4 5">
    <name type="scientific">Blastococcus saxobsidens (strain DD2)</name>
    <dbReference type="NCBI Taxonomy" id="1146883"/>
    <lineage>
        <taxon>Bacteria</taxon>
        <taxon>Bacillati</taxon>
        <taxon>Actinomycetota</taxon>
        <taxon>Actinomycetes</taxon>
        <taxon>Geodermatophilales</taxon>
        <taxon>Geodermatophilaceae</taxon>
        <taxon>Blastococcus</taxon>
    </lineage>
</organism>
<keyword evidence="5" id="KW-1185">Reference proteome</keyword>
<dbReference type="GO" id="GO:0005576">
    <property type="term" value="C:extracellular region"/>
    <property type="evidence" value="ECO:0007669"/>
    <property type="project" value="UniProtKB-SubCell"/>
</dbReference>
<dbReference type="InterPro" id="IPR002509">
    <property type="entry name" value="NODB_dom"/>
</dbReference>
<evidence type="ECO:0000313" key="4">
    <source>
        <dbReference type="EMBL" id="CCG01330.1"/>
    </source>
</evidence>
<dbReference type="SUPFAM" id="SSF88713">
    <property type="entry name" value="Glycoside hydrolase/deacetylase"/>
    <property type="match status" value="1"/>
</dbReference>
<accession>H6RMX7</accession>
<dbReference type="InterPro" id="IPR011330">
    <property type="entry name" value="Glyco_hydro/deAcase_b/a-brl"/>
</dbReference>
<dbReference type="PANTHER" id="PTHR34216:SF3">
    <property type="entry name" value="POLY-BETA-1,6-N-ACETYL-D-GLUCOSAMINE N-DEACETYLASE"/>
    <property type="match status" value="1"/>
</dbReference>
<dbReference type="EMBL" id="FO117623">
    <property type="protein sequence ID" value="CCG01330.1"/>
    <property type="molecule type" value="Genomic_DNA"/>
</dbReference>
<reference evidence="5" key="2">
    <citation type="submission" date="2012-02" db="EMBL/GenBank/DDBJ databases">
        <title>Complete genome sequence of Blastococcus saxobsidens strain DD2.</title>
        <authorList>
            <person name="Genoscope."/>
        </authorList>
    </citation>
    <scope>NUCLEOTIDE SEQUENCE [LARGE SCALE GENOMIC DNA]</scope>
    <source>
        <strain evidence="5">DD2</strain>
    </source>
</reference>
<protein>
    <submittedName>
        <fullName evidence="4">Putative polysaccharide deacetylase</fullName>
    </submittedName>
</protein>
<dbReference type="Pfam" id="PF01522">
    <property type="entry name" value="Polysacc_deac_1"/>
    <property type="match status" value="1"/>
</dbReference>
<sequence>MLSDRQLATRTLASALQVAPVTAAARRLSSGRLRVVAYHGVSDPRALVDQIAALRRRYQLVTGDDIARAVATGEKLPPASLWLTFDDGHPDAFAVADLLAEEGVSACMFVCPGTLDTRVPFWWQVVDHAGGAGVIAPGEQTQFSRARLKMLPDPERRAEVAVLEERLRDRLGQPLTVEQATQHDLRRWCEAGHEIGNHTWDHPCLPRCTDPEQRRQLVQAHETLVSWGIAPRFFAYPNGDLGEEAERTAQELGYVASFLFDHRLTRLDESSHRLSRLRLDASASVGRARSIASGAHSAAFGILR</sequence>
<dbReference type="OrthoDB" id="9763050at2"/>
<evidence type="ECO:0000256" key="2">
    <source>
        <dbReference type="ARBA" id="ARBA00022729"/>
    </source>
</evidence>
<dbReference type="PANTHER" id="PTHR34216">
    <property type="match status" value="1"/>
</dbReference>
<proteinExistence type="predicted"/>
<dbReference type="KEGG" id="bsd:BLASA_0353"/>
<dbReference type="PROSITE" id="PS51677">
    <property type="entry name" value="NODB"/>
    <property type="match status" value="1"/>
</dbReference>
<dbReference type="HOGENOM" id="CLU_030024_1_1_11"/>
<dbReference type="InterPro" id="IPR051398">
    <property type="entry name" value="Polysacch_Deacetylase"/>
</dbReference>
<dbReference type="Gene3D" id="3.20.20.370">
    <property type="entry name" value="Glycoside hydrolase/deacetylase"/>
    <property type="match status" value="1"/>
</dbReference>
<name>H6RMX7_BLASD</name>
<dbReference type="CDD" id="cd10918">
    <property type="entry name" value="CE4_NodB_like_5s_6s"/>
    <property type="match status" value="1"/>
</dbReference>